<comment type="similarity">
    <text evidence="3">Belongs to the PTH2 family.</text>
</comment>
<evidence type="ECO:0000256" key="4">
    <source>
        <dbReference type="ARBA" id="ARBA00048707"/>
    </source>
</evidence>
<organism evidence="6 7">
    <name type="scientific">Coccomyxa viridis</name>
    <dbReference type="NCBI Taxonomy" id="1274662"/>
    <lineage>
        <taxon>Eukaryota</taxon>
        <taxon>Viridiplantae</taxon>
        <taxon>Chlorophyta</taxon>
        <taxon>core chlorophytes</taxon>
        <taxon>Trebouxiophyceae</taxon>
        <taxon>Trebouxiophyceae incertae sedis</taxon>
        <taxon>Coccomyxaceae</taxon>
        <taxon>Coccomyxa</taxon>
    </lineage>
</organism>
<feature type="compositionally biased region" description="Polar residues" evidence="5">
    <location>
        <begin position="1"/>
        <end position="21"/>
    </location>
</feature>
<name>A0ABP1FQ21_9CHLO</name>
<evidence type="ECO:0000313" key="7">
    <source>
        <dbReference type="Proteomes" id="UP001497392"/>
    </source>
</evidence>
<dbReference type="Gene3D" id="3.40.1490.10">
    <property type="entry name" value="Bit1"/>
    <property type="match status" value="1"/>
</dbReference>
<keyword evidence="7" id="KW-1185">Reference proteome</keyword>
<dbReference type="EMBL" id="CAXHTA020000006">
    <property type="protein sequence ID" value="CAL5222048.1"/>
    <property type="molecule type" value="Genomic_DNA"/>
</dbReference>
<evidence type="ECO:0000256" key="5">
    <source>
        <dbReference type="SAM" id="MobiDB-lite"/>
    </source>
</evidence>
<dbReference type="InterPro" id="IPR023476">
    <property type="entry name" value="Pep_tRNA_hydro_II_dom_sf"/>
</dbReference>
<evidence type="ECO:0000313" key="6">
    <source>
        <dbReference type="EMBL" id="CAL5222048.1"/>
    </source>
</evidence>
<dbReference type="PANTHER" id="PTHR12649">
    <property type="entry name" value="PEPTIDYL-TRNA HYDROLASE 2"/>
    <property type="match status" value="1"/>
</dbReference>
<accession>A0ABP1FQ21</accession>
<dbReference type="InterPro" id="IPR002833">
    <property type="entry name" value="PTH2"/>
</dbReference>
<gene>
    <name evidence="6" type="primary">g4345</name>
    <name evidence="6" type="ORF">VP750_LOCUS3707</name>
</gene>
<feature type="region of interest" description="Disordered" evidence="5">
    <location>
        <begin position="1"/>
        <end position="38"/>
    </location>
</feature>
<dbReference type="Pfam" id="PF01981">
    <property type="entry name" value="PTH2"/>
    <property type="match status" value="1"/>
</dbReference>
<evidence type="ECO:0000256" key="3">
    <source>
        <dbReference type="ARBA" id="ARBA00038050"/>
    </source>
</evidence>
<reference evidence="6 7" key="1">
    <citation type="submission" date="2024-06" db="EMBL/GenBank/DDBJ databases">
        <authorList>
            <person name="Kraege A."/>
            <person name="Thomma B."/>
        </authorList>
    </citation>
    <scope>NUCLEOTIDE SEQUENCE [LARGE SCALE GENOMIC DNA]</scope>
</reference>
<keyword evidence="2" id="KW-0378">Hydrolase</keyword>
<evidence type="ECO:0000256" key="2">
    <source>
        <dbReference type="ARBA" id="ARBA00022801"/>
    </source>
</evidence>
<dbReference type="SUPFAM" id="SSF102462">
    <property type="entry name" value="Peptidyl-tRNA hydrolase II"/>
    <property type="match status" value="1"/>
</dbReference>
<dbReference type="Proteomes" id="UP001497392">
    <property type="component" value="Unassembled WGS sequence"/>
</dbReference>
<evidence type="ECO:0000256" key="1">
    <source>
        <dbReference type="ARBA" id="ARBA00013260"/>
    </source>
</evidence>
<comment type="catalytic activity">
    <reaction evidence="4">
        <text>an N-acyl-L-alpha-aminoacyl-tRNA + H2O = an N-acyl-L-amino acid + a tRNA + H(+)</text>
        <dbReference type="Rhea" id="RHEA:54448"/>
        <dbReference type="Rhea" id="RHEA-COMP:10123"/>
        <dbReference type="Rhea" id="RHEA-COMP:13883"/>
        <dbReference type="ChEBI" id="CHEBI:15377"/>
        <dbReference type="ChEBI" id="CHEBI:15378"/>
        <dbReference type="ChEBI" id="CHEBI:59874"/>
        <dbReference type="ChEBI" id="CHEBI:78442"/>
        <dbReference type="ChEBI" id="CHEBI:138191"/>
        <dbReference type="EC" id="3.1.1.29"/>
    </reaction>
</comment>
<dbReference type="EC" id="3.1.1.29" evidence="1"/>
<sequence>MDSSTSMAFQPKSSRFSNPEGSSADHGIANGDSSSGSSVDTKMALVVRLDLSMSVGELTKHCCTASIGQYKKLYKIKAPELKQWEKGGMKKECYGVDSEEELVRAREAARQEGFATRGVVDGEERLVQLMIGPGSGAKLSQLLSGMAKPLPG</sequence>
<proteinExistence type="inferred from homology"/>
<protein>
    <recommendedName>
        <fullName evidence="1">peptidyl-tRNA hydrolase</fullName>
        <ecNumber evidence="1">3.1.1.29</ecNumber>
    </recommendedName>
</protein>
<dbReference type="PANTHER" id="PTHR12649:SF11">
    <property type="entry name" value="PEPTIDYL-TRNA HYDROLASE 2, MITOCHONDRIAL"/>
    <property type="match status" value="1"/>
</dbReference>
<comment type="caution">
    <text evidence="6">The sequence shown here is derived from an EMBL/GenBank/DDBJ whole genome shotgun (WGS) entry which is preliminary data.</text>
</comment>